<protein>
    <recommendedName>
        <fullName evidence="1">TP-1001-like C-terminal domain-containing protein</fullName>
    </recommendedName>
</protein>
<evidence type="ECO:0000259" key="1">
    <source>
        <dbReference type="Pfam" id="PF26342"/>
    </source>
</evidence>
<dbReference type="Proteomes" id="UP000323824">
    <property type="component" value="Chromosome"/>
</dbReference>
<dbReference type="RefSeq" id="WP_149568684.1">
    <property type="nucleotide sequence ID" value="NZ_CP035807.1"/>
</dbReference>
<gene>
    <name evidence="2" type="ORF">EW093_12220</name>
</gene>
<feature type="domain" description="TP-1001-like C-terminal" evidence="1">
    <location>
        <begin position="120"/>
        <end position="314"/>
    </location>
</feature>
<dbReference type="KEGG" id="sper:EW093_12220"/>
<evidence type="ECO:0000313" key="2">
    <source>
        <dbReference type="EMBL" id="QEN05446.1"/>
    </source>
</evidence>
<evidence type="ECO:0000313" key="3">
    <source>
        <dbReference type="Proteomes" id="UP000323824"/>
    </source>
</evidence>
<dbReference type="InterPro" id="IPR058683">
    <property type="entry name" value="TP_1001-like_C"/>
</dbReference>
<proteinExistence type="predicted"/>
<dbReference type="OrthoDB" id="369743at2"/>
<reference evidence="2 3" key="1">
    <citation type="submission" date="2019-02" db="EMBL/GenBank/DDBJ databases">
        <authorList>
            <person name="Fomenkov A."/>
            <person name="Dubinina G."/>
            <person name="Grabovich M."/>
            <person name="Vincze T."/>
            <person name="Roberts R.J."/>
        </authorList>
    </citation>
    <scope>NUCLEOTIDE SEQUENCE [LARGE SCALE GENOMIC DNA]</scope>
    <source>
        <strain evidence="2 3">P</strain>
    </source>
</reference>
<reference evidence="2 3" key="2">
    <citation type="submission" date="2019-09" db="EMBL/GenBank/DDBJ databases">
        <title>Complete Genome Sequence and Methylome Analysis of free living Spirochaetas.</title>
        <authorList>
            <person name="Leshcheva N."/>
            <person name="Mikheeva N."/>
        </authorList>
    </citation>
    <scope>NUCLEOTIDE SEQUENCE [LARGE SCALE GENOMIC DNA]</scope>
    <source>
        <strain evidence="2 3">P</strain>
    </source>
</reference>
<sequence length="332" mass="37843">MRNFIFFLVTVVLVGCDNFETVINQQLDITPPFLNNVDTVTVNKLEIISNEDITFISESYISREGLLIKSINSQGSKISIEFSSDLIPGKEYLSEFRIEDKNRNTLSFISKFYGFNPRLPNLIINEFITKGSKTNPNKVELYIKEGGNLSGVTLFNGTSSSYDSIFIFPDIEVTAGEYIVIRTVSDNYPTPCIEIDNINIEHDKKFIQGVRDIRIDNFKLSSTNGVISIYDSPFGKPLDVVIYSKNRNDDTKNNRNFGLKKTLDRIDEVSDIDMWIGESEYLFPDDVIYIGDSTTTRSLNRVGFNDQNSREDWITVESRQSSFGFVNSLLEY</sequence>
<organism evidence="2 3">
    <name type="scientific">Thiospirochaeta perfilievii</name>
    <dbReference type="NCBI Taxonomy" id="252967"/>
    <lineage>
        <taxon>Bacteria</taxon>
        <taxon>Pseudomonadati</taxon>
        <taxon>Spirochaetota</taxon>
        <taxon>Spirochaetia</taxon>
        <taxon>Spirochaetales</taxon>
        <taxon>Spirochaetaceae</taxon>
        <taxon>Thiospirochaeta</taxon>
    </lineage>
</organism>
<dbReference type="AlphaFoldDB" id="A0A5C1QFY5"/>
<name>A0A5C1QFY5_9SPIO</name>
<dbReference type="Pfam" id="PF26342">
    <property type="entry name" value="TP_1001_2nd"/>
    <property type="match status" value="1"/>
</dbReference>
<keyword evidence="3" id="KW-1185">Reference proteome</keyword>
<dbReference type="EMBL" id="CP035807">
    <property type="protein sequence ID" value="QEN05446.1"/>
    <property type="molecule type" value="Genomic_DNA"/>
</dbReference>
<dbReference type="PROSITE" id="PS51257">
    <property type="entry name" value="PROKAR_LIPOPROTEIN"/>
    <property type="match status" value="1"/>
</dbReference>
<accession>A0A5C1QFY5</accession>